<evidence type="ECO:0000313" key="4">
    <source>
        <dbReference type="Proteomes" id="UP000076661"/>
    </source>
</evidence>
<feature type="coiled-coil region" evidence="2">
    <location>
        <begin position="51"/>
        <end position="78"/>
    </location>
</feature>
<dbReference type="Gene3D" id="1.10.10.60">
    <property type="entry name" value="Homeodomain-like"/>
    <property type="match status" value="1"/>
</dbReference>
<comment type="similarity">
    <text evidence="1">Belongs to the transposase 8 family.</text>
</comment>
<dbReference type="InterPro" id="IPR002514">
    <property type="entry name" value="Transposase_8"/>
</dbReference>
<accession>A0A167JLU8</accession>
<dbReference type="GO" id="GO:0004803">
    <property type="term" value="F:transposase activity"/>
    <property type="evidence" value="ECO:0007669"/>
    <property type="project" value="InterPro"/>
</dbReference>
<evidence type="ECO:0000256" key="2">
    <source>
        <dbReference type="SAM" id="Coils"/>
    </source>
</evidence>
<dbReference type="GO" id="GO:0006313">
    <property type="term" value="P:DNA transposition"/>
    <property type="evidence" value="ECO:0007669"/>
    <property type="project" value="InterPro"/>
</dbReference>
<evidence type="ECO:0008006" key="5">
    <source>
        <dbReference type="Google" id="ProtNLM"/>
    </source>
</evidence>
<gene>
    <name evidence="3" type="ORF">N478_04470</name>
</gene>
<sequence length="119" mass="13975">MRNKYPQEFKDEAVRQDIDNGYAIKDIANRLGITDKSLYNWVSKAKKTPKQNKESDEIKRLKAELKRVTQERDILKEAAVDSNGLCKRVKERYAFIKSRLDKWKVTQMCTVLNVHRSVC</sequence>
<comment type="caution">
    <text evidence="3">The sequence shown here is derived from an EMBL/GenBank/DDBJ whole genome shotgun (WGS) entry which is preliminary data.</text>
</comment>
<dbReference type="Pfam" id="PF01527">
    <property type="entry name" value="HTH_Tnp_1"/>
    <property type="match status" value="1"/>
</dbReference>
<organism evidence="3 4">
    <name type="scientific">Pseudoalteromonas luteoviolacea S4060-1</name>
    <dbReference type="NCBI Taxonomy" id="1365257"/>
    <lineage>
        <taxon>Bacteria</taxon>
        <taxon>Pseudomonadati</taxon>
        <taxon>Pseudomonadota</taxon>
        <taxon>Gammaproteobacteria</taxon>
        <taxon>Alteromonadales</taxon>
        <taxon>Pseudoalteromonadaceae</taxon>
        <taxon>Pseudoalteromonas</taxon>
    </lineage>
</organism>
<evidence type="ECO:0000313" key="3">
    <source>
        <dbReference type="EMBL" id="KZN61325.1"/>
    </source>
</evidence>
<dbReference type="SUPFAM" id="SSF46689">
    <property type="entry name" value="Homeodomain-like"/>
    <property type="match status" value="1"/>
</dbReference>
<keyword evidence="2" id="KW-0175">Coiled coil</keyword>
<name>A0A167JLU8_9GAMM</name>
<evidence type="ECO:0000256" key="1">
    <source>
        <dbReference type="ARBA" id="ARBA00009964"/>
    </source>
</evidence>
<dbReference type="PATRIC" id="fig|1365257.3.peg.4207"/>
<dbReference type="InterPro" id="IPR009057">
    <property type="entry name" value="Homeodomain-like_sf"/>
</dbReference>
<dbReference type="Proteomes" id="UP000076661">
    <property type="component" value="Unassembled WGS sequence"/>
</dbReference>
<dbReference type="EMBL" id="AUXX01000045">
    <property type="protein sequence ID" value="KZN61325.1"/>
    <property type="molecule type" value="Genomic_DNA"/>
</dbReference>
<dbReference type="GO" id="GO:0003677">
    <property type="term" value="F:DNA binding"/>
    <property type="evidence" value="ECO:0007669"/>
    <property type="project" value="InterPro"/>
</dbReference>
<protein>
    <recommendedName>
        <fullName evidence="5">Transposase</fullName>
    </recommendedName>
</protein>
<proteinExistence type="inferred from homology"/>
<reference evidence="3 4" key="1">
    <citation type="submission" date="2013-07" db="EMBL/GenBank/DDBJ databases">
        <title>Comparative Genomic and Metabolomic Analysis of Twelve Strains of Pseudoalteromonas luteoviolacea.</title>
        <authorList>
            <person name="Vynne N.G."/>
            <person name="Mansson M."/>
            <person name="Gram L."/>
        </authorList>
    </citation>
    <scope>NUCLEOTIDE SEQUENCE [LARGE SCALE GENOMIC DNA]</scope>
    <source>
        <strain evidence="3 4">S4060-1</strain>
    </source>
</reference>
<dbReference type="AlphaFoldDB" id="A0A167JLU8"/>